<dbReference type="PANTHER" id="PTHR12428:SF65">
    <property type="entry name" value="CYTOCHROME C OXIDASE ASSEMBLY PROTEIN COX18, MITOCHONDRIAL"/>
    <property type="match status" value="1"/>
</dbReference>
<dbReference type="GO" id="GO:0051205">
    <property type="term" value="P:protein insertion into membrane"/>
    <property type="evidence" value="ECO:0007669"/>
    <property type="project" value="TreeGrafter"/>
</dbReference>
<dbReference type="PANTHER" id="PTHR12428">
    <property type="entry name" value="OXA1"/>
    <property type="match status" value="1"/>
</dbReference>
<evidence type="ECO:0000256" key="3">
    <source>
        <dbReference type="ARBA" id="ARBA00015325"/>
    </source>
</evidence>
<evidence type="ECO:0000313" key="21">
    <source>
        <dbReference type="Proteomes" id="UP001147653"/>
    </source>
</evidence>
<keyword evidence="7" id="KW-0653">Protein transport</keyword>
<evidence type="ECO:0000256" key="9">
    <source>
        <dbReference type="ARBA" id="ARBA00023136"/>
    </source>
</evidence>
<evidence type="ECO:0000313" key="20">
    <source>
        <dbReference type="EMBL" id="MDA0184256.1"/>
    </source>
</evidence>
<keyword evidence="6 16" id="KW-0812">Transmembrane</keyword>
<sequence length="303" mass="34549">MINLFADAHGGTPIIQPLIDFFHWILLFIHDELIGSWGWSIIALTVLVRACLLPLTFKQFHSMQRLAHLQPEMKKVQEKFKGDKERMNQEMMKFYRENKVNPFASCLPMLAQFPVFISLYYMLRIDLRYDICPQINNGRESPIPCGSDDASQFLFISDLTDKATGGTLAILIILYVGSQLLSTLLMSTTTDRTQRLIFMALPFIFVLFVIQFPAGLLVYWITTNIWTIVQQAIIKKRLGPMRPPLAEGEKPPSLFDSFKQASPATAAVPEKKPKVRGEEPRGKTAGPPPRSPRKKKKRSGRRR</sequence>
<evidence type="ECO:0000256" key="11">
    <source>
        <dbReference type="ARBA" id="ARBA00025034"/>
    </source>
</evidence>
<evidence type="ECO:0000256" key="13">
    <source>
        <dbReference type="ARBA" id="ARBA00031538"/>
    </source>
</evidence>
<evidence type="ECO:0000256" key="7">
    <source>
        <dbReference type="ARBA" id="ARBA00022927"/>
    </source>
</evidence>
<comment type="caution">
    <text evidence="20">The sequence shown here is derived from an EMBL/GenBank/DDBJ whole genome shotgun (WGS) entry which is preliminary data.</text>
</comment>
<feature type="transmembrane region" description="Helical" evidence="18">
    <location>
        <begin position="196"/>
        <end position="221"/>
    </location>
</feature>
<evidence type="ECO:0000256" key="15">
    <source>
        <dbReference type="ARBA" id="ARBA00033342"/>
    </source>
</evidence>
<dbReference type="InterPro" id="IPR047196">
    <property type="entry name" value="YidC_ALB_C"/>
</dbReference>
<keyword evidence="10" id="KW-0143">Chaperone</keyword>
<keyword evidence="4" id="KW-0813">Transport</keyword>
<feature type="domain" description="Membrane insertase YidC/Oxa/ALB C-terminal" evidence="19">
    <location>
        <begin position="37"/>
        <end position="236"/>
    </location>
</feature>
<dbReference type="GO" id="GO:0032977">
    <property type="term" value="F:membrane insertase activity"/>
    <property type="evidence" value="ECO:0007669"/>
    <property type="project" value="InterPro"/>
</dbReference>
<comment type="similarity">
    <text evidence="2">Belongs to the OXA1/ALB3/YidC family. Type 1 subfamily.</text>
</comment>
<dbReference type="GO" id="GO:0005886">
    <property type="term" value="C:plasma membrane"/>
    <property type="evidence" value="ECO:0007669"/>
    <property type="project" value="UniProtKB-SubCell"/>
</dbReference>
<keyword evidence="21" id="KW-1185">Reference proteome</keyword>
<dbReference type="CDD" id="cd20070">
    <property type="entry name" value="5TM_YidC_Alb3"/>
    <property type="match status" value="1"/>
</dbReference>
<reference evidence="20" key="1">
    <citation type="submission" date="2022-10" db="EMBL/GenBank/DDBJ databases">
        <title>The WGS of Solirubrobacter phytolaccae KCTC 29190.</title>
        <authorList>
            <person name="Jiang Z."/>
        </authorList>
    </citation>
    <scope>NUCLEOTIDE SEQUENCE</scope>
    <source>
        <strain evidence="20">KCTC 29190</strain>
    </source>
</reference>
<dbReference type="Proteomes" id="UP001147653">
    <property type="component" value="Unassembled WGS sequence"/>
</dbReference>
<dbReference type="RefSeq" id="WP_270028685.1">
    <property type="nucleotide sequence ID" value="NZ_JAPDDP010000071.1"/>
</dbReference>
<keyword evidence="9 18" id="KW-0472">Membrane</keyword>
<comment type="function">
    <text evidence="11">Required for the insertion and/or proper folding and/or complex formation of integral membrane proteins into the membrane. Involved in integration of membrane proteins that insert both dependently and independently of the Sec translocase complex, as well as at least some lipoproteins. Aids folding of multispanning membrane proteins.</text>
</comment>
<evidence type="ECO:0000256" key="5">
    <source>
        <dbReference type="ARBA" id="ARBA00022475"/>
    </source>
</evidence>
<gene>
    <name evidence="20" type="primary">yidC</name>
    <name evidence="20" type="ORF">OJ997_28360</name>
</gene>
<evidence type="ECO:0000256" key="12">
    <source>
        <dbReference type="ARBA" id="ARBA00026028"/>
    </source>
</evidence>
<dbReference type="NCBIfam" id="TIGR03592">
    <property type="entry name" value="yidC_oxa1_cterm"/>
    <property type="match status" value="1"/>
</dbReference>
<comment type="subcellular location">
    <subcellularLocation>
        <location evidence="1">Cell membrane</location>
        <topology evidence="1">Multi-pass membrane protein</topology>
    </subcellularLocation>
    <subcellularLocation>
        <location evidence="16">Membrane</location>
        <topology evidence="16">Multi-pass membrane protein</topology>
    </subcellularLocation>
</comment>
<dbReference type="GO" id="GO:0015031">
    <property type="term" value="P:protein transport"/>
    <property type="evidence" value="ECO:0007669"/>
    <property type="project" value="UniProtKB-KW"/>
</dbReference>
<feature type="transmembrane region" description="Helical" evidence="18">
    <location>
        <begin position="163"/>
        <end position="184"/>
    </location>
</feature>
<evidence type="ECO:0000256" key="17">
    <source>
        <dbReference type="SAM" id="MobiDB-lite"/>
    </source>
</evidence>
<dbReference type="AlphaFoldDB" id="A0A9X3NI02"/>
<evidence type="ECO:0000256" key="6">
    <source>
        <dbReference type="ARBA" id="ARBA00022692"/>
    </source>
</evidence>
<feature type="transmembrane region" description="Helical" evidence="18">
    <location>
        <begin position="37"/>
        <end position="57"/>
    </location>
</feature>
<evidence type="ECO:0000256" key="14">
    <source>
        <dbReference type="ARBA" id="ARBA00033245"/>
    </source>
</evidence>
<feature type="compositionally biased region" description="Basic and acidic residues" evidence="17">
    <location>
        <begin position="269"/>
        <end position="282"/>
    </location>
</feature>
<feature type="compositionally biased region" description="Basic residues" evidence="17">
    <location>
        <begin position="291"/>
        <end position="303"/>
    </location>
</feature>
<keyword evidence="8 18" id="KW-1133">Transmembrane helix</keyword>
<evidence type="ECO:0000256" key="1">
    <source>
        <dbReference type="ARBA" id="ARBA00004651"/>
    </source>
</evidence>
<comment type="subunit">
    <text evidence="12">Interacts with the Sec translocase complex via SecD. Specifically interacts with transmembrane segments of nascent integral membrane proteins during membrane integration.</text>
</comment>
<dbReference type="InterPro" id="IPR028055">
    <property type="entry name" value="YidC/Oxa/ALB_C"/>
</dbReference>
<feature type="region of interest" description="Disordered" evidence="17">
    <location>
        <begin position="262"/>
        <end position="303"/>
    </location>
</feature>
<dbReference type="Pfam" id="PF02096">
    <property type="entry name" value="60KD_IMP"/>
    <property type="match status" value="1"/>
</dbReference>
<feature type="transmembrane region" description="Helical" evidence="18">
    <location>
        <begin position="100"/>
        <end position="123"/>
    </location>
</feature>
<evidence type="ECO:0000256" key="10">
    <source>
        <dbReference type="ARBA" id="ARBA00023186"/>
    </source>
</evidence>
<evidence type="ECO:0000256" key="4">
    <source>
        <dbReference type="ARBA" id="ARBA00022448"/>
    </source>
</evidence>
<organism evidence="20 21">
    <name type="scientific">Solirubrobacter phytolaccae</name>
    <dbReference type="NCBI Taxonomy" id="1404360"/>
    <lineage>
        <taxon>Bacteria</taxon>
        <taxon>Bacillati</taxon>
        <taxon>Actinomycetota</taxon>
        <taxon>Thermoleophilia</taxon>
        <taxon>Solirubrobacterales</taxon>
        <taxon>Solirubrobacteraceae</taxon>
        <taxon>Solirubrobacter</taxon>
    </lineage>
</organism>
<name>A0A9X3NI02_9ACTN</name>
<keyword evidence="5" id="KW-1003">Cell membrane</keyword>
<evidence type="ECO:0000256" key="16">
    <source>
        <dbReference type="RuleBase" id="RU003945"/>
    </source>
</evidence>
<protein>
    <recommendedName>
        <fullName evidence="3">Membrane protein insertase YidC</fullName>
    </recommendedName>
    <alternativeName>
        <fullName evidence="15">Foldase YidC</fullName>
    </alternativeName>
    <alternativeName>
        <fullName evidence="14">Membrane integrase YidC</fullName>
    </alternativeName>
    <alternativeName>
        <fullName evidence="13">Membrane protein YidC</fullName>
    </alternativeName>
</protein>
<dbReference type="InterPro" id="IPR001708">
    <property type="entry name" value="YidC/ALB3/OXA1/COX18"/>
</dbReference>
<proteinExistence type="inferred from homology"/>
<evidence type="ECO:0000256" key="18">
    <source>
        <dbReference type="SAM" id="Phobius"/>
    </source>
</evidence>
<evidence type="ECO:0000256" key="2">
    <source>
        <dbReference type="ARBA" id="ARBA00010527"/>
    </source>
</evidence>
<accession>A0A9X3NI02</accession>
<evidence type="ECO:0000259" key="19">
    <source>
        <dbReference type="Pfam" id="PF02096"/>
    </source>
</evidence>
<evidence type="ECO:0000256" key="8">
    <source>
        <dbReference type="ARBA" id="ARBA00022989"/>
    </source>
</evidence>
<dbReference type="EMBL" id="JAPDDP010000071">
    <property type="protein sequence ID" value="MDA0184256.1"/>
    <property type="molecule type" value="Genomic_DNA"/>
</dbReference>